<protein>
    <submittedName>
        <fullName evidence="2">Uncharacterized protein</fullName>
    </submittedName>
</protein>
<feature type="transmembrane region" description="Helical" evidence="1">
    <location>
        <begin position="41"/>
        <end position="65"/>
    </location>
</feature>
<comment type="caution">
    <text evidence="2">The sequence shown here is derived from an EMBL/GenBank/DDBJ whole genome shotgun (WGS) entry which is preliminary data.</text>
</comment>
<accession>A0ABS1DAN5</accession>
<evidence type="ECO:0000313" key="2">
    <source>
        <dbReference type="EMBL" id="MBK1666967.1"/>
    </source>
</evidence>
<keyword evidence="1" id="KW-0472">Membrane</keyword>
<sequence>MITMPVLLRIAFILTAVMVALIIVGGAGLLLDLAPFEQMVWVFMAALAIATLDFIVIVLGVAAALPRRP</sequence>
<gene>
    <name evidence="2" type="ORF">CKO28_02775</name>
</gene>
<keyword evidence="1" id="KW-1133">Transmembrane helix</keyword>
<evidence type="ECO:0000256" key="1">
    <source>
        <dbReference type="SAM" id="Phobius"/>
    </source>
</evidence>
<dbReference type="EMBL" id="NRRL01000003">
    <property type="protein sequence ID" value="MBK1666967.1"/>
    <property type="molecule type" value="Genomic_DNA"/>
</dbReference>
<keyword evidence="3" id="KW-1185">Reference proteome</keyword>
<reference evidence="2 3" key="1">
    <citation type="journal article" date="2020" name="Microorganisms">
        <title>Osmotic Adaptation and Compatible Solute Biosynthesis of Phototrophic Bacteria as Revealed from Genome Analyses.</title>
        <authorList>
            <person name="Imhoff J.F."/>
            <person name="Rahn T."/>
            <person name="Kunzel S."/>
            <person name="Keller A."/>
            <person name="Neulinger S.C."/>
        </authorList>
    </citation>
    <scope>NUCLEOTIDE SEQUENCE [LARGE SCALE GENOMIC DNA]</scope>
    <source>
        <strain evidence="2 3">DSM 9895</strain>
    </source>
</reference>
<keyword evidence="1" id="KW-0812">Transmembrane</keyword>
<organism evidence="2 3">
    <name type="scientific">Rhodovibrio sodomensis</name>
    <dbReference type="NCBI Taxonomy" id="1088"/>
    <lineage>
        <taxon>Bacteria</taxon>
        <taxon>Pseudomonadati</taxon>
        <taxon>Pseudomonadota</taxon>
        <taxon>Alphaproteobacteria</taxon>
        <taxon>Rhodospirillales</taxon>
        <taxon>Rhodovibrionaceae</taxon>
        <taxon>Rhodovibrio</taxon>
    </lineage>
</organism>
<dbReference type="Proteomes" id="UP001296873">
    <property type="component" value="Unassembled WGS sequence"/>
</dbReference>
<name>A0ABS1DAN5_9PROT</name>
<proteinExistence type="predicted"/>
<feature type="transmembrane region" description="Helical" evidence="1">
    <location>
        <begin position="7"/>
        <end position="29"/>
    </location>
</feature>
<evidence type="ECO:0000313" key="3">
    <source>
        <dbReference type="Proteomes" id="UP001296873"/>
    </source>
</evidence>